<sequence length="68" mass="7382">MPTLRAKYLDSSSGGAEGGSRGNSAAPALAGSFTRRLIFLRKASRLVKIAFKTEKYYNIFLCLPLKGN</sequence>
<name>A0A1G2FCH0_9BACT</name>
<reference evidence="2 3" key="1">
    <citation type="journal article" date="2016" name="Nat. Commun.">
        <title>Thousands of microbial genomes shed light on interconnected biogeochemical processes in an aquifer system.</title>
        <authorList>
            <person name="Anantharaman K."/>
            <person name="Brown C.T."/>
            <person name="Hug L.A."/>
            <person name="Sharon I."/>
            <person name="Castelle C.J."/>
            <person name="Probst A.J."/>
            <person name="Thomas B.C."/>
            <person name="Singh A."/>
            <person name="Wilkins M.J."/>
            <person name="Karaoz U."/>
            <person name="Brodie E.L."/>
            <person name="Williams K.H."/>
            <person name="Hubbard S.S."/>
            <person name="Banfield J.F."/>
        </authorList>
    </citation>
    <scope>NUCLEOTIDE SEQUENCE [LARGE SCALE GENOMIC DNA]</scope>
</reference>
<evidence type="ECO:0000313" key="3">
    <source>
        <dbReference type="Proteomes" id="UP000176974"/>
    </source>
</evidence>
<dbReference type="AlphaFoldDB" id="A0A1G2FCH0"/>
<dbReference type="Proteomes" id="UP000176974">
    <property type="component" value="Unassembled WGS sequence"/>
</dbReference>
<accession>A0A1G2FCH0</accession>
<evidence type="ECO:0000256" key="1">
    <source>
        <dbReference type="SAM" id="MobiDB-lite"/>
    </source>
</evidence>
<dbReference type="EMBL" id="MHMY01000013">
    <property type="protein sequence ID" value="OGZ35241.1"/>
    <property type="molecule type" value="Genomic_DNA"/>
</dbReference>
<comment type="caution">
    <text evidence="2">The sequence shown here is derived from an EMBL/GenBank/DDBJ whole genome shotgun (WGS) entry which is preliminary data.</text>
</comment>
<evidence type="ECO:0000313" key="2">
    <source>
        <dbReference type="EMBL" id="OGZ35241.1"/>
    </source>
</evidence>
<gene>
    <name evidence="2" type="ORF">A2815_02640</name>
</gene>
<organism evidence="2 3">
    <name type="scientific">Candidatus Portnoybacteria bacterium RIFCSPHIGHO2_01_FULL_40_12b</name>
    <dbReference type="NCBI Taxonomy" id="1801994"/>
    <lineage>
        <taxon>Bacteria</taxon>
        <taxon>Candidatus Portnoyibacteriota</taxon>
    </lineage>
</organism>
<protein>
    <submittedName>
        <fullName evidence="2">Uncharacterized protein</fullName>
    </submittedName>
</protein>
<feature type="region of interest" description="Disordered" evidence="1">
    <location>
        <begin position="1"/>
        <end position="25"/>
    </location>
</feature>
<proteinExistence type="predicted"/>